<dbReference type="RefSeq" id="WP_109533376.1">
    <property type="nucleotide sequence ID" value="NZ_QEYD01000006.1"/>
</dbReference>
<dbReference type="OrthoDB" id="9810907at2"/>
<dbReference type="AlphaFoldDB" id="A0A2U2C9F5"/>
<sequence length="286" mass="31757">MAYRFKRGDRDAARGVRRIARKRLDASLALIDAGEVDAAGLHELRKNVKKTRALLRLIRPRFGGYKRENRALRRAGQGISALRDRDVMLALFDRLAAEVALPRPQAAALRDALARDLTPDGPAPDEALLRHRAEIAAIRARIADWRFDARGFGLLAPGLAQGVDEARAALDSWRDTGGDDAFHTARKRLKTHWYHATLLEPAWPRMIAPHRAVADDLGEFLGDARDRMLLADRLDGQPGAAPLVTLARQEARALADRADPLARRLLGEPGAALAARWGAWWKLWRG</sequence>
<keyword evidence="3" id="KW-1185">Reference proteome</keyword>
<dbReference type="PANTHER" id="PTHR39339">
    <property type="entry name" value="SLR1444 PROTEIN"/>
    <property type="match status" value="1"/>
</dbReference>
<protein>
    <recommendedName>
        <fullName evidence="1">CHAD domain-containing protein</fullName>
    </recommendedName>
</protein>
<evidence type="ECO:0000313" key="3">
    <source>
        <dbReference type="Proteomes" id="UP000244940"/>
    </source>
</evidence>
<dbReference type="Pfam" id="PF05235">
    <property type="entry name" value="CHAD"/>
    <property type="match status" value="1"/>
</dbReference>
<evidence type="ECO:0000259" key="1">
    <source>
        <dbReference type="PROSITE" id="PS51708"/>
    </source>
</evidence>
<dbReference type="Proteomes" id="UP000244940">
    <property type="component" value="Unassembled WGS sequence"/>
</dbReference>
<accession>A0A2U2C9F5</accession>
<comment type="caution">
    <text evidence="2">The sequence shown here is derived from an EMBL/GenBank/DDBJ whole genome shotgun (WGS) entry which is preliminary data.</text>
</comment>
<dbReference type="InterPro" id="IPR007899">
    <property type="entry name" value="CHAD_dom"/>
</dbReference>
<dbReference type="GeneID" id="94365421"/>
<reference evidence="2 3" key="1">
    <citation type="submission" date="2018-05" db="EMBL/GenBank/DDBJ databases">
        <title>Pararhodobacter marina sp. nov., isolated from deep-sea water of the Indian Ocean.</title>
        <authorList>
            <person name="Lai Q.Sr."/>
            <person name="Liu X."/>
            <person name="Shao Z."/>
        </authorList>
    </citation>
    <scope>NUCLEOTIDE SEQUENCE [LARGE SCALE GENOMIC DNA]</scope>
    <source>
        <strain evidence="2 3">CIC4N-9</strain>
    </source>
</reference>
<dbReference type="EMBL" id="QEYD01000006">
    <property type="protein sequence ID" value="PWE28515.1"/>
    <property type="molecule type" value="Genomic_DNA"/>
</dbReference>
<proteinExistence type="predicted"/>
<dbReference type="InterPro" id="IPR038186">
    <property type="entry name" value="CHAD_dom_sf"/>
</dbReference>
<name>A0A2U2C9F5_9RHOB</name>
<gene>
    <name evidence="2" type="ORF">C4N9_11015</name>
</gene>
<dbReference type="PROSITE" id="PS51708">
    <property type="entry name" value="CHAD"/>
    <property type="match status" value="1"/>
</dbReference>
<evidence type="ECO:0000313" key="2">
    <source>
        <dbReference type="EMBL" id="PWE28515.1"/>
    </source>
</evidence>
<dbReference type="SMART" id="SM00880">
    <property type="entry name" value="CHAD"/>
    <property type="match status" value="1"/>
</dbReference>
<dbReference type="PANTHER" id="PTHR39339:SF1">
    <property type="entry name" value="CHAD DOMAIN-CONTAINING PROTEIN"/>
    <property type="match status" value="1"/>
</dbReference>
<dbReference type="Gene3D" id="1.40.20.10">
    <property type="entry name" value="CHAD domain"/>
    <property type="match status" value="1"/>
</dbReference>
<feature type="domain" description="CHAD" evidence="1">
    <location>
        <begin position="9"/>
        <end position="285"/>
    </location>
</feature>
<organism evidence="2 3">
    <name type="scientific">Pararhodobacter marinus</name>
    <dbReference type="NCBI Taxonomy" id="2184063"/>
    <lineage>
        <taxon>Bacteria</taxon>
        <taxon>Pseudomonadati</taxon>
        <taxon>Pseudomonadota</taxon>
        <taxon>Alphaproteobacteria</taxon>
        <taxon>Rhodobacterales</taxon>
        <taxon>Paracoccaceae</taxon>
        <taxon>Pararhodobacter</taxon>
    </lineage>
</organism>